<feature type="active site" description="Proton donor" evidence="6">
    <location>
        <position position="209"/>
    </location>
</feature>
<dbReference type="InterPro" id="IPR023296">
    <property type="entry name" value="Glyco_hydro_beta-prop_sf"/>
</dbReference>
<dbReference type="AlphaFoldDB" id="W0EM75"/>
<dbReference type="HOGENOM" id="CLU_009397_4_0_10"/>
<evidence type="ECO:0000256" key="6">
    <source>
        <dbReference type="PIRSR" id="PIRSR606710-1"/>
    </source>
</evidence>
<feature type="signal peptide" evidence="9">
    <location>
        <begin position="1"/>
        <end position="29"/>
    </location>
</feature>
<reference evidence="10 11" key="1">
    <citation type="submission" date="2013-12" db="EMBL/GenBank/DDBJ databases">
        <authorList>
            <consortium name="DOE Joint Genome Institute"/>
            <person name="Eisen J."/>
            <person name="Huntemann M."/>
            <person name="Han J."/>
            <person name="Chen A."/>
            <person name="Kyrpides N."/>
            <person name="Mavromatis K."/>
            <person name="Markowitz V."/>
            <person name="Palaniappan K."/>
            <person name="Ivanova N."/>
            <person name="Schaumberg A."/>
            <person name="Pati A."/>
            <person name="Liolios K."/>
            <person name="Nordberg H.P."/>
            <person name="Cantor M.N."/>
            <person name="Hua S.X."/>
            <person name="Woyke T."/>
        </authorList>
    </citation>
    <scope>NUCLEOTIDE SEQUENCE [LARGE SCALE GENOMIC DNA]</scope>
    <source>
        <strain evidence="11">DSM 18177</strain>
    </source>
</reference>
<evidence type="ECO:0000313" key="10">
    <source>
        <dbReference type="EMBL" id="AHF11950.1"/>
    </source>
</evidence>
<keyword evidence="2" id="KW-0624">Polysaccharide degradation</keyword>
<dbReference type="PATRIC" id="fig|880074.11.peg.605"/>
<keyword evidence="3 8" id="KW-0378">Hydrolase</keyword>
<keyword evidence="9" id="KW-0732">Signal</keyword>
<feature type="active site" description="Proton acceptor" evidence="6">
    <location>
        <position position="38"/>
    </location>
</feature>
<dbReference type="KEGG" id="bvs:BARVI_02900"/>
<dbReference type="PANTHER" id="PTHR43772">
    <property type="entry name" value="ENDO-1,4-BETA-XYLANASE"/>
    <property type="match status" value="1"/>
</dbReference>
<dbReference type="Pfam" id="PF04616">
    <property type="entry name" value="Glyco_hydro_43"/>
    <property type="match status" value="1"/>
</dbReference>
<dbReference type="Proteomes" id="UP000018901">
    <property type="component" value="Chromosome"/>
</dbReference>
<evidence type="ECO:0000313" key="11">
    <source>
        <dbReference type="Proteomes" id="UP000018901"/>
    </source>
</evidence>
<dbReference type="InterPro" id="IPR006710">
    <property type="entry name" value="Glyco_hydro_43"/>
</dbReference>
<dbReference type="OrthoDB" id="1016412at2"/>
<evidence type="ECO:0000256" key="3">
    <source>
        <dbReference type="ARBA" id="ARBA00022801"/>
    </source>
</evidence>
<comment type="similarity">
    <text evidence="1 8">Belongs to the glycosyl hydrolase 43 family.</text>
</comment>
<sequence>MKKSKKNTTMKKSRFVLGLFLLGIAPIWAQNHIVEIADPTITCFEGTYYLYGTEKSPQQGFPALASTDLQTWHPVGCMEGYALKKGGDTYGDKGFWAPQVLYRNGRYYMVYTANEHIAIAESNAPQGPFVQKNVQSIDADTRQIDPYLFVDTDGKMYLYHVRLFKGNTIWVAEFKEDMSGIKEETLKQCVTATEHWEDTQSYPSAPVIEGPTVIKRGKYYYLFYSANHFMSPDYAVGYAYSESPYGPWRKAGNNPIINKYDVGINGPGHGDLFVDKDNNYKYVFHSHADNTKVNNRRTWTVDVLFSTCDGNGPEIITIDSHSLVPLYLSDEKQ</sequence>
<dbReference type="EMBL" id="CP007034">
    <property type="protein sequence ID" value="AHF11950.1"/>
    <property type="molecule type" value="Genomic_DNA"/>
</dbReference>
<dbReference type="GO" id="GO:0004553">
    <property type="term" value="F:hydrolase activity, hydrolyzing O-glycosyl compounds"/>
    <property type="evidence" value="ECO:0007669"/>
    <property type="project" value="InterPro"/>
</dbReference>
<protein>
    <submittedName>
        <fullName evidence="10">Beta-xylosidase</fullName>
    </submittedName>
</protein>
<keyword evidence="5 8" id="KW-0326">Glycosidase</keyword>
<evidence type="ECO:0000256" key="9">
    <source>
        <dbReference type="SAM" id="SignalP"/>
    </source>
</evidence>
<accession>W0EM75</accession>
<dbReference type="eggNOG" id="COG3507">
    <property type="taxonomic scope" value="Bacteria"/>
</dbReference>
<dbReference type="InterPro" id="IPR052176">
    <property type="entry name" value="Glycosyl_Hydrlase_43_Enz"/>
</dbReference>
<proteinExistence type="inferred from homology"/>
<name>W0EM75_9BACT</name>
<feature type="chain" id="PRO_5004787968" evidence="9">
    <location>
        <begin position="30"/>
        <end position="333"/>
    </location>
</feature>
<evidence type="ECO:0000256" key="5">
    <source>
        <dbReference type="ARBA" id="ARBA00023295"/>
    </source>
</evidence>
<dbReference type="SUPFAM" id="SSF75005">
    <property type="entry name" value="Arabinanase/levansucrase/invertase"/>
    <property type="match status" value="1"/>
</dbReference>
<evidence type="ECO:0000256" key="4">
    <source>
        <dbReference type="ARBA" id="ARBA00023277"/>
    </source>
</evidence>
<evidence type="ECO:0000256" key="7">
    <source>
        <dbReference type="PIRSR" id="PIRSR606710-2"/>
    </source>
</evidence>
<keyword evidence="4" id="KW-0119">Carbohydrate metabolism</keyword>
<gene>
    <name evidence="10" type="ORF">BARVI_02900</name>
</gene>
<keyword evidence="2" id="KW-0858">Xylan degradation</keyword>
<evidence type="ECO:0000256" key="1">
    <source>
        <dbReference type="ARBA" id="ARBA00009865"/>
    </source>
</evidence>
<keyword evidence="11" id="KW-1185">Reference proteome</keyword>
<dbReference type="Gene3D" id="2.115.10.20">
    <property type="entry name" value="Glycosyl hydrolase domain, family 43"/>
    <property type="match status" value="1"/>
</dbReference>
<dbReference type="STRING" id="880074.BARVI_02900"/>
<feature type="site" description="Important for catalytic activity, responsible for pKa modulation of the active site Glu and correct orientation of both the proton donor and substrate" evidence="7">
    <location>
        <position position="145"/>
    </location>
</feature>
<evidence type="ECO:0000256" key="8">
    <source>
        <dbReference type="RuleBase" id="RU361187"/>
    </source>
</evidence>
<organism evidence="10 11">
    <name type="scientific">Barnesiella viscericola DSM 18177</name>
    <dbReference type="NCBI Taxonomy" id="880074"/>
    <lineage>
        <taxon>Bacteria</taxon>
        <taxon>Pseudomonadati</taxon>
        <taxon>Bacteroidota</taxon>
        <taxon>Bacteroidia</taxon>
        <taxon>Bacteroidales</taxon>
        <taxon>Barnesiellaceae</taxon>
        <taxon>Barnesiella</taxon>
    </lineage>
</organism>
<dbReference type="GO" id="GO:0045493">
    <property type="term" value="P:xylan catabolic process"/>
    <property type="evidence" value="ECO:0007669"/>
    <property type="project" value="UniProtKB-KW"/>
</dbReference>
<dbReference type="PANTHER" id="PTHR43772:SF2">
    <property type="entry name" value="PUTATIVE (AFU_ORTHOLOGUE AFUA_2G04480)-RELATED"/>
    <property type="match status" value="1"/>
</dbReference>
<dbReference type="CDD" id="cd08991">
    <property type="entry name" value="GH43_HoAraf43-like"/>
    <property type="match status" value="1"/>
</dbReference>
<evidence type="ECO:0000256" key="2">
    <source>
        <dbReference type="ARBA" id="ARBA00022651"/>
    </source>
</evidence>